<comment type="caution">
    <text evidence="2">The sequence shown here is derived from an EMBL/GenBank/DDBJ whole genome shotgun (WGS) entry which is preliminary data.</text>
</comment>
<accession>A0A4U2ZCT6</accession>
<proteinExistence type="predicted"/>
<keyword evidence="3" id="KW-1185">Reference proteome</keyword>
<dbReference type="AlphaFoldDB" id="A0A4U2ZCT6"/>
<dbReference type="OrthoDB" id="9791837at2"/>
<keyword evidence="2" id="KW-0489">Methyltransferase</keyword>
<dbReference type="GO" id="GO:0008168">
    <property type="term" value="F:methyltransferase activity"/>
    <property type="evidence" value="ECO:0007669"/>
    <property type="project" value="UniProtKB-KW"/>
</dbReference>
<dbReference type="InterPro" id="IPR029063">
    <property type="entry name" value="SAM-dependent_MTases_sf"/>
</dbReference>
<name>A0A4U2ZCT6_9BACT</name>
<protein>
    <submittedName>
        <fullName evidence="2">Class I SAM-dependent methyltransferase</fullName>
    </submittedName>
</protein>
<evidence type="ECO:0000259" key="1">
    <source>
        <dbReference type="Pfam" id="PF13649"/>
    </source>
</evidence>
<keyword evidence="2" id="KW-0808">Transferase</keyword>
<evidence type="ECO:0000313" key="3">
    <source>
        <dbReference type="Proteomes" id="UP000309561"/>
    </source>
</evidence>
<feature type="domain" description="Methyltransferase" evidence="1">
    <location>
        <begin position="52"/>
        <end position="137"/>
    </location>
</feature>
<dbReference type="Pfam" id="PF13649">
    <property type="entry name" value="Methyltransf_25"/>
    <property type="match status" value="1"/>
</dbReference>
<dbReference type="RefSeq" id="WP_137011438.1">
    <property type="nucleotide sequence ID" value="NZ_SZPX01000001.1"/>
</dbReference>
<reference evidence="2 3" key="1">
    <citation type="submission" date="2019-04" db="EMBL/GenBank/DDBJ databases">
        <title>Sulfurimonas crateris sp. nov. a facultative anaerobic sulfur-oxidizing chemolithautotrophic bacterium isolated from a terrestrial mud vulcano.</title>
        <authorList>
            <person name="Ratnikova N.M."/>
            <person name="Slobodkin A.I."/>
            <person name="Merkel A.Y."/>
            <person name="Novikov A."/>
            <person name="Bonch-Osmolovskaya E.A."/>
            <person name="Slobodkina G.B."/>
        </authorList>
    </citation>
    <scope>NUCLEOTIDE SEQUENCE [LARGE SCALE GENOMIC DNA]</scope>
    <source>
        <strain evidence="2 3">SN118</strain>
    </source>
</reference>
<organism evidence="2 3">
    <name type="scientific">Sulfurimonas crateris</name>
    <dbReference type="NCBI Taxonomy" id="2574727"/>
    <lineage>
        <taxon>Bacteria</taxon>
        <taxon>Pseudomonadati</taxon>
        <taxon>Campylobacterota</taxon>
        <taxon>Epsilonproteobacteria</taxon>
        <taxon>Campylobacterales</taxon>
        <taxon>Sulfurimonadaceae</taxon>
        <taxon>Sulfurimonas</taxon>
    </lineage>
</organism>
<evidence type="ECO:0000313" key="2">
    <source>
        <dbReference type="EMBL" id="TKI71021.1"/>
    </source>
</evidence>
<sequence>MPRVDSQKFYSSAIDKYGITAKGVNWHSKESQKIRFDIILEMLPDELNSYSIADAGCGFGDLYLYMTKRKRAPKEYIGIDSLADMYSIASERTGCEIIIADICKEKLPAADYYVCSGAMNVLEEFETHLFVQNCFNASRVGFIFNVLHGERKSETYNYLTTSQIEQMAAHLGVQKVVLRDDYMQEDITVLFLKESI</sequence>
<dbReference type="InterPro" id="IPR041698">
    <property type="entry name" value="Methyltransf_25"/>
</dbReference>
<dbReference type="Proteomes" id="UP000309561">
    <property type="component" value="Unassembled WGS sequence"/>
</dbReference>
<gene>
    <name evidence="2" type="ORF">FCU45_01130</name>
</gene>
<dbReference type="EMBL" id="SZPX01000001">
    <property type="protein sequence ID" value="TKI71021.1"/>
    <property type="molecule type" value="Genomic_DNA"/>
</dbReference>
<dbReference type="GO" id="GO:0032259">
    <property type="term" value="P:methylation"/>
    <property type="evidence" value="ECO:0007669"/>
    <property type="project" value="UniProtKB-KW"/>
</dbReference>
<dbReference type="SUPFAM" id="SSF53335">
    <property type="entry name" value="S-adenosyl-L-methionine-dependent methyltransferases"/>
    <property type="match status" value="1"/>
</dbReference>
<dbReference type="Gene3D" id="3.40.50.150">
    <property type="entry name" value="Vaccinia Virus protein VP39"/>
    <property type="match status" value="1"/>
</dbReference>